<dbReference type="InterPro" id="IPR015422">
    <property type="entry name" value="PyrdxlP-dep_Trfase_small"/>
</dbReference>
<reference evidence="10" key="1">
    <citation type="submission" date="2021-02" db="EMBL/GenBank/DDBJ databases">
        <authorList>
            <person name="Dougan E. K."/>
            <person name="Rhodes N."/>
            <person name="Thang M."/>
            <person name="Chan C."/>
        </authorList>
    </citation>
    <scope>NUCLEOTIDE SEQUENCE</scope>
</reference>
<keyword evidence="5 7" id="KW-0808">Transferase</keyword>
<keyword evidence="8" id="KW-0812">Transmembrane</keyword>
<protein>
    <recommendedName>
        <fullName evidence="7">Serine hydroxymethyltransferase</fullName>
        <ecNumber evidence="7">2.1.2.1</ecNumber>
    </recommendedName>
</protein>
<dbReference type="NCBIfam" id="NF000586">
    <property type="entry name" value="PRK00011.1"/>
    <property type="match status" value="1"/>
</dbReference>
<dbReference type="InterPro" id="IPR019798">
    <property type="entry name" value="Ser_HO-MeTrfase_PLP_BS"/>
</dbReference>
<dbReference type="Proteomes" id="UP000654075">
    <property type="component" value="Unassembled WGS sequence"/>
</dbReference>
<dbReference type="GO" id="GO:0019264">
    <property type="term" value="P:glycine biosynthetic process from serine"/>
    <property type="evidence" value="ECO:0007669"/>
    <property type="project" value="InterPro"/>
</dbReference>
<keyword evidence="4 7" id="KW-0554">One-carbon metabolism</keyword>
<dbReference type="AlphaFoldDB" id="A0A813HJ60"/>
<comment type="similarity">
    <text evidence="3 7">Belongs to the SHMT family.</text>
</comment>
<evidence type="ECO:0000313" key="11">
    <source>
        <dbReference type="Proteomes" id="UP000654075"/>
    </source>
</evidence>
<sequence length="493" mass="54287">MDLRGILLWSHLVLLAVSCFILFYGGWFCCYVWLFAHLVIFEIIFYTLNCKVSAVVRRRQGSRRGKRAVSTQALSELDPEVFHLLRQEKDRQVRSINLIASENFASQEVLQVLGSVLSNKYSEGTPGARYYGGNEFIDKVERLCQQRALTAFGVDEQEWAVNVQPYSGSPANFAVYTALLQPHDRIMGLSLLNGGHLTHGHYTQQRKVSATSIYFESLPYGVDESTGLIDFENLRKTARAFRVIDWAAFREICDEVGAILMVDMAHISGLVATGVHPSPFPYADVVTTTTHKSLRGPRGGMIFCRKKFQKQIDDAVFPALQGGPHNATIGALAVQLKQVTTPEFRDYCADVVANCRALASHLSAHGCQLVSGGTDNHLLLWNLRPIGLSGSKLEKVCEKVSIVVNRNTIAGDPSPFSPGGVRLGSCAMTTRGATQQDFVRIGRSCCCCCCCCCCSGCCCCCSFCCCCCCCCCCRCCCCCLSSTFNQDRQTSKH</sequence>
<dbReference type="EC" id="2.1.2.1" evidence="7"/>
<evidence type="ECO:0000256" key="8">
    <source>
        <dbReference type="SAM" id="Phobius"/>
    </source>
</evidence>
<dbReference type="OrthoDB" id="10265628at2759"/>
<accession>A0A813HJ60</accession>
<dbReference type="Gene3D" id="3.90.1150.10">
    <property type="entry name" value="Aspartate Aminotransferase, domain 1"/>
    <property type="match status" value="1"/>
</dbReference>
<keyword evidence="11" id="KW-1185">Reference proteome</keyword>
<keyword evidence="8" id="KW-0472">Membrane</keyword>
<comment type="catalytic activity">
    <reaction evidence="7">
        <text>(6R)-5,10-methylene-5,6,7,8-tetrahydrofolate + glycine + H2O = (6S)-5,6,7,8-tetrahydrofolate + L-serine</text>
        <dbReference type="Rhea" id="RHEA:15481"/>
        <dbReference type="ChEBI" id="CHEBI:15377"/>
        <dbReference type="ChEBI" id="CHEBI:15636"/>
        <dbReference type="ChEBI" id="CHEBI:33384"/>
        <dbReference type="ChEBI" id="CHEBI:57305"/>
        <dbReference type="ChEBI" id="CHEBI:57453"/>
        <dbReference type="EC" id="2.1.2.1"/>
    </reaction>
</comment>
<dbReference type="PANTHER" id="PTHR11680">
    <property type="entry name" value="SERINE HYDROXYMETHYLTRANSFERASE"/>
    <property type="match status" value="1"/>
</dbReference>
<dbReference type="InterPro" id="IPR001085">
    <property type="entry name" value="Ser_HO-MeTrfase"/>
</dbReference>
<evidence type="ECO:0000256" key="3">
    <source>
        <dbReference type="ARBA" id="ARBA00006376"/>
    </source>
</evidence>
<evidence type="ECO:0000256" key="1">
    <source>
        <dbReference type="ARBA" id="ARBA00001933"/>
    </source>
</evidence>
<keyword evidence="8" id="KW-1133">Transmembrane helix</keyword>
<dbReference type="PROSITE" id="PS00096">
    <property type="entry name" value="SHMT"/>
    <property type="match status" value="1"/>
</dbReference>
<evidence type="ECO:0000256" key="5">
    <source>
        <dbReference type="ARBA" id="ARBA00022679"/>
    </source>
</evidence>
<dbReference type="GO" id="GO:0004372">
    <property type="term" value="F:glycine hydroxymethyltransferase activity"/>
    <property type="evidence" value="ECO:0007669"/>
    <property type="project" value="UniProtKB-EC"/>
</dbReference>
<evidence type="ECO:0000313" key="10">
    <source>
        <dbReference type="EMBL" id="CAE8637524.1"/>
    </source>
</evidence>
<dbReference type="OMA" id="CATTHKV"/>
<dbReference type="GO" id="GO:0035999">
    <property type="term" value="P:tetrahydrofolate interconversion"/>
    <property type="evidence" value="ECO:0007669"/>
    <property type="project" value="UniProtKB-UniPathway"/>
</dbReference>
<dbReference type="InterPro" id="IPR015421">
    <property type="entry name" value="PyrdxlP-dep_Trfase_major"/>
</dbReference>
<dbReference type="SUPFAM" id="SSF53383">
    <property type="entry name" value="PLP-dependent transferases"/>
    <property type="match status" value="1"/>
</dbReference>
<gene>
    <name evidence="10" type="ORF">PGLA1383_LOCUS52867</name>
</gene>
<evidence type="ECO:0000256" key="6">
    <source>
        <dbReference type="ARBA" id="ARBA00022898"/>
    </source>
</evidence>
<evidence type="ECO:0000256" key="7">
    <source>
        <dbReference type="RuleBase" id="RU000585"/>
    </source>
</evidence>
<dbReference type="GO" id="GO:0030170">
    <property type="term" value="F:pyridoxal phosphate binding"/>
    <property type="evidence" value="ECO:0007669"/>
    <property type="project" value="InterPro"/>
</dbReference>
<dbReference type="GO" id="GO:0005739">
    <property type="term" value="C:mitochondrion"/>
    <property type="evidence" value="ECO:0007669"/>
    <property type="project" value="TreeGrafter"/>
</dbReference>
<comment type="pathway">
    <text evidence="2 7">One-carbon metabolism; tetrahydrofolate interconversion.</text>
</comment>
<comment type="caution">
    <text evidence="10">The sequence shown here is derived from an EMBL/GenBank/DDBJ whole genome shotgun (WGS) entry which is preliminary data.</text>
</comment>
<comment type="function">
    <text evidence="7">Interconversion of serine and glycine.</text>
</comment>
<dbReference type="Pfam" id="PF00464">
    <property type="entry name" value="SHMT"/>
    <property type="match status" value="1"/>
</dbReference>
<name>A0A813HJ60_POLGL</name>
<keyword evidence="6 7" id="KW-0663">Pyridoxal phosphate</keyword>
<evidence type="ECO:0000256" key="4">
    <source>
        <dbReference type="ARBA" id="ARBA00022563"/>
    </source>
</evidence>
<dbReference type="PROSITE" id="PS51257">
    <property type="entry name" value="PROKAR_LIPOPROTEIN"/>
    <property type="match status" value="1"/>
</dbReference>
<dbReference type="Gene3D" id="3.40.640.10">
    <property type="entry name" value="Type I PLP-dependent aspartate aminotransferase-like (Major domain)"/>
    <property type="match status" value="1"/>
</dbReference>
<dbReference type="EMBL" id="CAJNNV010031710">
    <property type="protein sequence ID" value="CAE8637524.1"/>
    <property type="molecule type" value="Genomic_DNA"/>
</dbReference>
<dbReference type="InterPro" id="IPR049943">
    <property type="entry name" value="Ser_HO-MeTrfase-like"/>
</dbReference>
<proteinExistence type="inferred from homology"/>
<evidence type="ECO:0000256" key="2">
    <source>
        <dbReference type="ARBA" id="ARBA00004777"/>
    </source>
</evidence>
<feature type="transmembrane region" description="Helical" evidence="8">
    <location>
        <begin position="6"/>
        <end position="24"/>
    </location>
</feature>
<dbReference type="CDD" id="cd00378">
    <property type="entry name" value="SHMT"/>
    <property type="match status" value="1"/>
</dbReference>
<organism evidence="10 11">
    <name type="scientific">Polarella glacialis</name>
    <name type="common">Dinoflagellate</name>
    <dbReference type="NCBI Taxonomy" id="89957"/>
    <lineage>
        <taxon>Eukaryota</taxon>
        <taxon>Sar</taxon>
        <taxon>Alveolata</taxon>
        <taxon>Dinophyceae</taxon>
        <taxon>Suessiales</taxon>
        <taxon>Suessiaceae</taxon>
        <taxon>Polarella</taxon>
    </lineage>
</organism>
<dbReference type="InterPro" id="IPR039429">
    <property type="entry name" value="SHMT-like_dom"/>
</dbReference>
<evidence type="ECO:0000259" key="9">
    <source>
        <dbReference type="Pfam" id="PF00464"/>
    </source>
</evidence>
<dbReference type="InterPro" id="IPR015424">
    <property type="entry name" value="PyrdxlP-dep_Trfase"/>
</dbReference>
<dbReference type="PANTHER" id="PTHR11680:SF35">
    <property type="entry name" value="SERINE HYDROXYMETHYLTRANSFERASE 1"/>
    <property type="match status" value="1"/>
</dbReference>
<comment type="cofactor">
    <cofactor evidence="1 7">
        <name>pyridoxal 5'-phosphate</name>
        <dbReference type="ChEBI" id="CHEBI:597326"/>
    </cofactor>
</comment>
<dbReference type="UniPathway" id="UPA00193"/>
<feature type="domain" description="Serine hydroxymethyltransferase-like" evidence="9">
    <location>
        <begin position="74"/>
        <end position="442"/>
    </location>
</feature>